<organism evidence="1">
    <name type="scientific">marine sediment metagenome</name>
    <dbReference type="NCBI Taxonomy" id="412755"/>
    <lineage>
        <taxon>unclassified sequences</taxon>
        <taxon>metagenomes</taxon>
        <taxon>ecological metagenomes</taxon>
    </lineage>
</organism>
<name>A0A0F9APZ1_9ZZZZ</name>
<comment type="caution">
    <text evidence="1">The sequence shown here is derived from an EMBL/GenBank/DDBJ whole genome shotgun (WGS) entry which is preliminary data.</text>
</comment>
<reference evidence="1" key="1">
    <citation type="journal article" date="2015" name="Nature">
        <title>Complex archaea that bridge the gap between prokaryotes and eukaryotes.</title>
        <authorList>
            <person name="Spang A."/>
            <person name="Saw J.H."/>
            <person name="Jorgensen S.L."/>
            <person name="Zaremba-Niedzwiedzka K."/>
            <person name="Martijn J."/>
            <person name="Lind A.E."/>
            <person name="van Eijk R."/>
            <person name="Schleper C."/>
            <person name="Guy L."/>
            <person name="Ettema T.J."/>
        </authorList>
    </citation>
    <scope>NUCLEOTIDE SEQUENCE</scope>
</reference>
<protein>
    <submittedName>
        <fullName evidence="1">Uncharacterized protein</fullName>
    </submittedName>
</protein>
<dbReference type="AlphaFoldDB" id="A0A0F9APZ1"/>
<proteinExistence type="predicted"/>
<dbReference type="EMBL" id="LAZR01041630">
    <property type="protein sequence ID" value="KKL11495.1"/>
    <property type="molecule type" value="Genomic_DNA"/>
</dbReference>
<sequence length="296" mass="32342">PHTVDNQMPSCLRLDFGGFTLNEGCSDYHCSCLNQSVYLPWDRPCEWSTDLYAWWGCMNYATYFASLSSAFNLHVSVYRGRPMYGTTVAMFDKTFGGAPDVMSFASESLPLTYADPTSKCDASAATVTVTADHGGRCVNVSGCHACSGCGSPATPDEVQIVFDGFGPGWEDQPPGWFFNIEDGRTYVLRNIGKNPPPGVTGPGAGCTWRVAFGSPPWNWNFGYVQGIEFTIGSGVSNDWKVTSSVNIYRSGWGEAWHRLTKDWGSESVSCSFSGVEHSQTELLPPYYTWTASVTMG</sequence>
<evidence type="ECO:0000313" key="1">
    <source>
        <dbReference type="EMBL" id="KKL11495.1"/>
    </source>
</evidence>
<feature type="non-terminal residue" evidence="1">
    <location>
        <position position="1"/>
    </location>
</feature>
<accession>A0A0F9APZ1</accession>
<gene>
    <name evidence="1" type="ORF">LCGC14_2545230</name>
</gene>